<evidence type="ECO:0000259" key="3">
    <source>
        <dbReference type="Pfam" id="PF00465"/>
    </source>
</evidence>
<reference evidence="4 5" key="1">
    <citation type="submission" date="2024-05" db="EMBL/GenBank/DDBJ databases">
        <authorList>
            <person name="Haq I."/>
            <person name="Ullah Z."/>
            <person name="Ahmad R."/>
            <person name="Li M."/>
            <person name="Tong Y."/>
        </authorList>
    </citation>
    <scope>NUCLEOTIDE SEQUENCE [LARGE SCALE GENOMIC DNA]</scope>
    <source>
        <strain evidence="4 5">16A2E</strain>
    </source>
</reference>
<organism evidence="4 5">
    <name type="scientific">Ornithinibacillus xuwenensis</name>
    <dbReference type="NCBI Taxonomy" id="3144668"/>
    <lineage>
        <taxon>Bacteria</taxon>
        <taxon>Bacillati</taxon>
        <taxon>Bacillota</taxon>
        <taxon>Bacilli</taxon>
        <taxon>Bacillales</taxon>
        <taxon>Bacillaceae</taxon>
        <taxon>Ornithinibacillus</taxon>
    </lineage>
</organism>
<evidence type="ECO:0000256" key="1">
    <source>
        <dbReference type="ARBA" id="ARBA00022723"/>
    </source>
</evidence>
<dbReference type="InterPro" id="IPR001670">
    <property type="entry name" value="ADH_Fe/GldA"/>
</dbReference>
<feature type="domain" description="Alcohol dehydrogenase iron-type/glycerol dehydrogenase GldA" evidence="3">
    <location>
        <begin position="10"/>
        <end position="146"/>
    </location>
</feature>
<sequence length="358" mass="39408">MDVIRVKGAPNLYLCYEGVLDDLPSLLNKHHFQRPAIIHGEASWQAAKPFIHLEEPATYVQYHGDCTHQEVARVRDEASVVDTDVIIGVGGGKVLDIAKATGDTLHLPVILVPTLASNCAAWTPLSVFYDNDGNFLEYTVFNQSTYMVLVEPRIIVQSPVDYLRAGIGDTIAKWYEADVLTRHLESKPIPLEIALHAAGLCRDVLLREGKNAITALSSQVITPEFLQVVETIIMAGGMVGSFGDHYGRISGAHSIHNGLTYVNETHDYLHGDKVAFGVLVQLAIEDRLDEISFLLPYYKELELPISLAELGILENKAEAISIIAHGATKPGESIHLMGISDRTIVEKAIYKIENLKPR</sequence>
<dbReference type="InterPro" id="IPR016205">
    <property type="entry name" value="Glycerol_DH"/>
</dbReference>
<keyword evidence="5" id="KW-1185">Reference proteome</keyword>
<dbReference type="Pfam" id="PF00465">
    <property type="entry name" value="Fe-ADH"/>
    <property type="match status" value="1"/>
</dbReference>
<evidence type="ECO:0000256" key="2">
    <source>
        <dbReference type="ARBA" id="ARBA00023002"/>
    </source>
</evidence>
<dbReference type="PANTHER" id="PTHR43616">
    <property type="entry name" value="GLYCEROL DEHYDROGENASE"/>
    <property type="match status" value="1"/>
</dbReference>
<comment type="caution">
    <text evidence="4">The sequence shown here is derived from an EMBL/GenBank/DDBJ whole genome shotgun (WGS) entry which is preliminary data.</text>
</comment>
<accession>A0ABU9XIW3</accession>
<dbReference type="PIRSF" id="PIRSF000112">
    <property type="entry name" value="Glycerol_dehydrogenase"/>
    <property type="match status" value="1"/>
</dbReference>
<dbReference type="CDD" id="cd08172">
    <property type="entry name" value="GlyDH-like"/>
    <property type="match status" value="1"/>
</dbReference>
<evidence type="ECO:0000313" key="5">
    <source>
        <dbReference type="Proteomes" id="UP001444625"/>
    </source>
</evidence>
<protein>
    <submittedName>
        <fullName evidence="4">Iron-containing alcohol dehydrogenase family protein</fullName>
    </submittedName>
</protein>
<dbReference type="PANTHER" id="PTHR43616:SF3">
    <property type="entry name" value="HYDROXYCARBOXYLATE DEHYDROGENASE A"/>
    <property type="match status" value="1"/>
</dbReference>
<dbReference type="Proteomes" id="UP001444625">
    <property type="component" value="Unassembled WGS sequence"/>
</dbReference>
<dbReference type="Gene3D" id="3.40.50.1970">
    <property type="match status" value="1"/>
</dbReference>
<gene>
    <name evidence="4" type="ORF">ABC228_13775</name>
</gene>
<dbReference type="RefSeq" id="WP_345825724.1">
    <property type="nucleotide sequence ID" value="NZ_JBDIML010000004.1"/>
</dbReference>
<proteinExistence type="predicted"/>
<name>A0ABU9XIW3_9BACI</name>
<dbReference type="Gene3D" id="1.20.1090.10">
    <property type="entry name" value="Dehydroquinate synthase-like - alpha domain"/>
    <property type="match status" value="1"/>
</dbReference>
<keyword evidence="2" id="KW-0560">Oxidoreductase</keyword>
<dbReference type="SUPFAM" id="SSF56796">
    <property type="entry name" value="Dehydroquinate synthase-like"/>
    <property type="match status" value="1"/>
</dbReference>
<dbReference type="EMBL" id="JBDIML010000004">
    <property type="protein sequence ID" value="MEN2768245.1"/>
    <property type="molecule type" value="Genomic_DNA"/>
</dbReference>
<evidence type="ECO:0000313" key="4">
    <source>
        <dbReference type="EMBL" id="MEN2768245.1"/>
    </source>
</evidence>
<keyword evidence="1" id="KW-0479">Metal-binding</keyword>